<evidence type="ECO:0000313" key="10">
    <source>
        <dbReference type="EMBL" id="RWR12323.1"/>
    </source>
</evidence>
<dbReference type="GO" id="GO:0008483">
    <property type="term" value="F:transaminase activity"/>
    <property type="evidence" value="ECO:0007669"/>
    <property type="project" value="UniProtKB-KW"/>
</dbReference>
<keyword evidence="4" id="KW-0418">Kinase</keyword>
<dbReference type="GO" id="GO:0005737">
    <property type="term" value="C:cytoplasm"/>
    <property type="evidence" value="ECO:0007669"/>
    <property type="project" value="UniProtKB-SubCell"/>
</dbReference>
<comment type="function">
    <text evidence="6">Catalyzes the GTP-dependent phosphorylation of 5-hydroxy-L-lysine.</text>
</comment>
<dbReference type="EMBL" id="SAUW01000008">
    <property type="protein sequence ID" value="RWR12323.1"/>
    <property type="molecule type" value="Genomic_DNA"/>
</dbReference>
<proteinExistence type="predicted"/>
<evidence type="ECO:0000256" key="2">
    <source>
        <dbReference type="ARBA" id="ARBA00022490"/>
    </source>
</evidence>
<gene>
    <name evidence="10" type="ORF">D2T33_09470</name>
</gene>
<dbReference type="PANTHER" id="PTHR21064:SF1">
    <property type="entry name" value="HYDROXYLYSINE KINASE"/>
    <property type="match status" value="1"/>
</dbReference>
<evidence type="ECO:0000256" key="8">
    <source>
        <dbReference type="ARBA" id="ARBA00040505"/>
    </source>
</evidence>
<dbReference type="InterPro" id="IPR011009">
    <property type="entry name" value="Kinase-like_dom_sf"/>
</dbReference>
<comment type="subcellular location">
    <subcellularLocation>
        <location evidence="1">Cytoplasm</location>
    </subcellularLocation>
</comment>
<keyword evidence="2" id="KW-0963">Cytoplasm</keyword>
<dbReference type="EC" id="2.7.1.81" evidence="7"/>
<dbReference type="InterPro" id="IPR002575">
    <property type="entry name" value="Aminoglycoside_PTrfase"/>
</dbReference>
<comment type="catalytic activity">
    <reaction evidence="5">
        <text>(5R)-5-hydroxy-L-lysine + GTP = (5R)-5-phosphooxy-L-lysine + GDP + H(+)</text>
        <dbReference type="Rhea" id="RHEA:19049"/>
        <dbReference type="ChEBI" id="CHEBI:15378"/>
        <dbReference type="ChEBI" id="CHEBI:37565"/>
        <dbReference type="ChEBI" id="CHEBI:57882"/>
        <dbReference type="ChEBI" id="CHEBI:58189"/>
        <dbReference type="ChEBI" id="CHEBI:58357"/>
        <dbReference type="EC" id="2.7.1.81"/>
    </reaction>
</comment>
<evidence type="ECO:0000256" key="5">
    <source>
        <dbReference type="ARBA" id="ARBA00036820"/>
    </source>
</evidence>
<dbReference type="GO" id="GO:0047992">
    <property type="term" value="F:hydroxylysine kinase activity"/>
    <property type="evidence" value="ECO:0007669"/>
    <property type="project" value="UniProtKB-EC"/>
</dbReference>
<accession>A0A443IW05</accession>
<reference evidence="10 11" key="1">
    <citation type="submission" date="2019-01" db="EMBL/GenBank/DDBJ databases">
        <title>Sinorhodobacter populi sp. nov. isolated from the symptomatic bark tissue of Populus euramericana canker.</title>
        <authorList>
            <person name="Xu G."/>
        </authorList>
    </citation>
    <scope>NUCLEOTIDE SEQUENCE [LARGE SCALE GENOMIC DNA]</scope>
    <source>
        <strain evidence="10 11">2D-5</strain>
    </source>
</reference>
<dbReference type="Gene3D" id="3.90.1200.10">
    <property type="match status" value="1"/>
</dbReference>
<evidence type="ECO:0000256" key="4">
    <source>
        <dbReference type="ARBA" id="ARBA00022777"/>
    </source>
</evidence>
<keyword evidence="3 10" id="KW-0808">Transferase</keyword>
<name>A0A443IW05_9RHOB</name>
<protein>
    <recommendedName>
        <fullName evidence="8">Hydroxylysine kinase</fullName>
        <ecNumber evidence="7">2.7.1.81</ecNumber>
    </recommendedName>
</protein>
<dbReference type="AlphaFoldDB" id="A0A443IW05"/>
<evidence type="ECO:0000256" key="1">
    <source>
        <dbReference type="ARBA" id="ARBA00004496"/>
    </source>
</evidence>
<organism evidence="10 11">
    <name type="scientific">Paenirhodobacter populi</name>
    <dbReference type="NCBI Taxonomy" id="2306993"/>
    <lineage>
        <taxon>Bacteria</taxon>
        <taxon>Pseudomonadati</taxon>
        <taxon>Pseudomonadota</taxon>
        <taxon>Alphaproteobacteria</taxon>
        <taxon>Rhodobacterales</taxon>
        <taxon>Rhodobacter group</taxon>
        <taxon>Paenirhodobacter</taxon>
    </lineage>
</organism>
<keyword evidence="11" id="KW-1185">Reference proteome</keyword>
<dbReference type="Pfam" id="PF01636">
    <property type="entry name" value="APH"/>
    <property type="match status" value="1"/>
</dbReference>
<dbReference type="PANTHER" id="PTHR21064">
    <property type="entry name" value="AMINOGLYCOSIDE PHOSPHOTRANSFERASE DOMAIN-CONTAINING PROTEIN-RELATED"/>
    <property type="match status" value="1"/>
</dbReference>
<dbReference type="InterPro" id="IPR050249">
    <property type="entry name" value="Pseudomonas-type_ThrB"/>
</dbReference>
<keyword evidence="10" id="KW-0032">Aminotransferase</keyword>
<evidence type="ECO:0000259" key="9">
    <source>
        <dbReference type="Pfam" id="PF01636"/>
    </source>
</evidence>
<evidence type="ECO:0000256" key="3">
    <source>
        <dbReference type="ARBA" id="ARBA00022679"/>
    </source>
</evidence>
<reference evidence="10 11" key="2">
    <citation type="submission" date="2019-01" db="EMBL/GenBank/DDBJ databases">
        <authorList>
            <person name="Li Y."/>
        </authorList>
    </citation>
    <scope>NUCLEOTIDE SEQUENCE [LARGE SCALE GENOMIC DNA]</scope>
    <source>
        <strain evidence="10 11">2D-5</strain>
    </source>
</reference>
<sequence length="366" mass="39886">MRPAAEACMSHIPGSEISGPDADPIFRVLLDSTPPAVTGDEAQALLALHWGVEGAAESLPCERDTTFRIRTDGPGYTLKFANPAEPAAGTNLQTEALLWLERQAPDLRAPHVVAARDGRHEVPVTLPDGRTSVARLLSWVEGTPLAHVGAGPQTAAQIGDLAARLGLALRDFRHEAAAHEILWDIRHAARLLPLVEALPDTPLRERLHAELDRFETRVLPCLRGLRWQVVHNDMNHHNLLVDPTDPGRVTGVLDFGDMVKTPLIVDVAVAASYLIHGAPDPVAPILRMVGAYHRVVPLRRSELVLLRDLIVARLMTSVVISRTRARLYPQNAAYILRNHDAALDGLARFAALPPGAVTEAFVHVLR</sequence>
<feature type="domain" description="Aminoglycoside phosphotransferase" evidence="9">
    <location>
        <begin position="65"/>
        <end position="287"/>
    </location>
</feature>
<evidence type="ECO:0000256" key="6">
    <source>
        <dbReference type="ARBA" id="ARBA00037368"/>
    </source>
</evidence>
<evidence type="ECO:0000313" key="11">
    <source>
        <dbReference type="Proteomes" id="UP000285710"/>
    </source>
</evidence>
<dbReference type="Proteomes" id="UP000285710">
    <property type="component" value="Unassembled WGS sequence"/>
</dbReference>
<evidence type="ECO:0000256" key="7">
    <source>
        <dbReference type="ARBA" id="ARBA00038873"/>
    </source>
</evidence>
<comment type="caution">
    <text evidence="10">The sequence shown here is derived from an EMBL/GenBank/DDBJ whole genome shotgun (WGS) entry which is preliminary data.</text>
</comment>
<dbReference type="SUPFAM" id="SSF56112">
    <property type="entry name" value="Protein kinase-like (PK-like)"/>
    <property type="match status" value="1"/>
</dbReference>